<comment type="similarity">
    <text evidence="2">Belongs to the glycosyl hydrolase 3 family.</text>
</comment>
<keyword evidence="5" id="KW-0378">Hydrolase</keyword>
<proteinExistence type="inferred from homology"/>
<sequence>GDTQCTEEDLKNIYLYPYLRALEVPVGSIMISFSSWNGVKMHGNSYLINDVLKEELGFEGF</sequence>
<accession>X1E0U5</accession>
<evidence type="ECO:0000256" key="1">
    <source>
        <dbReference type="ARBA" id="ARBA00000448"/>
    </source>
</evidence>
<protein>
    <recommendedName>
        <fullName evidence="3">beta-glucosidase</fullName>
        <ecNumber evidence="3">3.2.1.21</ecNumber>
    </recommendedName>
</protein>
<comment type="catalytic activity">
    <reaction evidence="1">
        <text>Hydrolysis of terminal, non-reducing beta-D-glucosyl residues with release of beta-D-glucose.</text>
        <dbReference type="EC" id="3.2.1.21"/>
    </reaction>
</comment>
<evidence type="ECO:0000256" key="3">
    <source>
        <dbReference type="ARBA" id="ARBA00012744"/>
    </source>
</evidence>
<comment type="caution">
    <text evidence="8">The sequence shown here is derived from an EMBL/GenBank/DDBJ whole genome shotgun (WGS) entry which is preliminary data.</text>
</comment>
<gene>
    <name evidence="8" type="ORF">S01H4_66780</name>
</gene>
<name>X1E0U5_9ZZZZ</name>
<dbReference type="InterPro" id="IPR017853">
    <property type="entry name" value="GH"/>
</dbReference>
<dbReference type="AlphaFoldDB" id="X1E0U5"/>
<feature type="domain" description="Glycoside hydrolase family 3 N-terminal" evidence="7">
    <location>
        <begin position="3"/>
        <end position="60"/>
    </location>
</feature>
<feature type="non-terminal residue" evidence="8">
    <location>
        <position position="61"/>
    </location>
</feature>
<evidence type="ECO:0000256" key="4">
    <source>
        <dbReference type="ARBA" id="ARBA00022729"/>
    </source>
</evidence>
<dbReference type="Gene3D" id="3.20.20.300">
    <property type="entry name" value="Glycoside hydrolase, family 3, N-terminal domain"/>
    <property type="match status" value="1"/>
</dbReference>
<dbReference type="InterPro" id="IPR036962">
    <property type="entry name" value="Glyco_hydro_3_N_sf"/>
</dbReference>
<evidence type="ECO:0000256" key="2">
    <source>
        <dbReference type="ARBA" id="ARBA00005336"/>
    </source>
</evidence>
<dbReference type="InterPro" id="IPR051915">
    <property type="entry name" value="Cellulose_Degrad_GH3"/>
</dbReference>
<dbReference type="PANTHER" id="PTHR30620:SF16">
    <property type="entry name" value="LYSOSOMAL BETA GLUCOSIDASE"/>
    <property type="match status" value="1"/>
</dbReference>
<dbReference type="GO" id="GO:0008422">
    <property type="term" value="F:beta-glucosidase activity"/>
    <property type="evidence" value="ECO:0007669"/>
    <property type="project" value="UniProtKB-EC"/>
</dbReference>
<dbReference type="GO" id="GO:0009251">
    <property type="term" value="P:glucan catabolic process"/>
    <property type="evidence" value="ECO:0007669"/>
    <property type="project" value="TreeGrafter"/>
</dbReference>
<dbReference type="EMBL" id="BART01041550">
    <property type="protein sequence ID" value="GAH26901.1"/>
    <property type="molecule type" value="Genomic_DNA"/>
</dbReference>
<dbReference type="PANTHER" id="PTHR30620">
    <property type="entry name" value="PERIPLASMIC BETA-GLUCOSIDASE-RELATED"/>
    <property type="match status" value="1"/>
</dbReference>
<dbReference type="InterPro" id="IPR001764">
    <property type="entry name" value="Glyco_hydro_3_N"/>
</dbReference>
<evidence type="ECO:0000256" key="6">
    <source>
        <dbReference type="ARBA" id="ARBA00023295"/>
    </source>
</evidence>
<dbReference type="EC" id="3.2.1.21" evidence="3"/>
<keyword evidence="6" id="KW-0326">Glycosidase</keyword>
<keyword evidence="4" id="KW-0732">Signal</keyword>
<reference evidence="8" key="1">
    <citation type="journal article" date="2014" name="Front. Microbiol.">
        <title>High frequency of phylogenetically diverse reductive dehalogenase-homologous genes in deep subseafloor sedimentary metagenomes.</title>
        <authorList>
            <person name="Kawai M."/>
            <person name="Futagami T."/>
            <person name="Toyoda A."/>
            <person name="Takaki Y."/>
            <person name="Nishi S."/>
            <person name="Hori S."/>
            <person name="Arai W."/>
            <person name="Tsubouchi T."/>
            <person name="Morono Y."/>
            <person name="Uchiyama I."/>
            <person name="Ito T."/>
            <person name="Fujiyama A."/>
            <person name="Inagaki F."/>
            <person name="Takami H."/>
        </authorList>
    </citation>
    <scope>NUCLEOTIDE SEQUENCE</scope>
    <source>
        <strain evidence="8">Expedition CK06-06</strain>
    </source>
</reference>
<dbReference type="Pfam" id="PF00933">
    <property type="entry name" value="Glyco_hydro_3"/>
    <property type="match status" value="1"/>
</dbReference>
<evidence type="ECO:0000259" key="7">
    <source>
        <dbReference type="Pfam" id="PF00933"/>
    </source>
</evidence>
<organism evidence="8">
    <name type="scientific">marine sediment metagenome</name>
    <dbReference type="NCBI Taxonomy" id="412755"/>
    <lineage>
        <taxon>unclassified sequences</taxon>
        <taxon>metagenomes</taxon>
        <taxon>ecological metagenomes</taxon>
    </lineage>
</organism>
<evidence type="ECO:0000256" key="5">
    <source>
        <dbReference type="ARBA" id="ARBA00022801"/>
    </source>
</evidence>
<evidence type="ECO:0000313" key="8">
    <source>
        <dbReference type="EMBL" id="GAH26901.1"/>
    </source>
</evidence>
<feature type="non-terminal residue" evidence="8">
    <location>
        <position position="1"/>
    </location>
</feature>
<dbReference type="SUPFAM" id="SSF51445">
    <property type="entry name" value="(Trans)glycosidases"/>
    <property type="match status" value="1"/>
</dbReference>